<comment type="cofactor">
    <cofactor evidence="3">
        <name>pyridoxal 5'-phosphate</name>
        <dbReference type="ChEBI" id="CHEBI:597326"/>
    </cofactor>
</comment>
<accession>A0A2T0LS45</accession>
<dbReference type="OrthoDB" id="9804072at2"/>
<dbReference type="NCBIfam" id="TIGR00044">
    <property type="entry name" value="YggS family pyridoxal phosphate-dependent enzyme"/>
    <property type="match status" value="1"/>
</dbReference>
<dbReference type="EMBL" id="PVNH01000007">
    <property type="protein sequence ID" value="PRX46491.1"/>
    <property type="molecule type" value="Genomic_DNA"/>
</dbReference>
<comment type="similarity">
    <text evidence="2 4">Belongs to the pyridoxal phosphate-binding protein YggS/PROSC family.</text>
</comment>
<proteinExistence type="inferred from homology"/>
<name>A0A2T0LS45_9PSEU</name>
<evidence type="ECO:0000259" key="5">
    <source>
        <dbReference type="Pfam" id="PF01168"/>
    </source>
</evidence>
<dbReference type="CDD" id="cd00635">
    <property type="entry name" value="PLPDE_III_YBL036c_like"/>
    <property type="match status" value="1"/>
</dbReference>
<dbReference type="PIRSF" id="PIRSF004848">
    <property type="entry name" value="YBL036c_PLPDEIII"/>
    <property type="match status" value="1"/>
</dbReference>
<dbReference type="HAMAP" id="MF_02087">
    <property type="entry name" value="PLP_homeostasis"/>
    <property type="match status" value="1"/>
</dbReference>
<comment type="caution">
    <text evidence="6">The sequence shown here is derived from an EMBL/GenBank/DDBJ whole genome shotgun (WGS) entry which is preliminary data.</text>
</comment>
<comment type="function">
    <text evidence="2">Pyridoxal 5'-phosphate (PLP)-binding protein, which is involved in PLP homeostasis.</text>
</comment>
<keyword evidence="7" id="KW-1185">Reference proteome</keyword>
<dbReference type="Gene3D" id="3.20.20.10">
    <property type="entry name" value="Alanine racemase"/>
    <property type="match status" value="1"/>
</dbReference>
<evidence type="ECO:0000256" key="3">
    <source>
        <dbReference type="PIRSR" id="PIRSR004848-1"/>
    </source>
</evidence>
<evidence type="ECO:0000313" key="7">
    <source>
        <dbReference type="Proteomes" id="UP000238362"/>
    </source>
</evidence>
<dbReference type="PROSITE" id="PS01211">
    <property type="entry name" value="UPF0001"/>
    <property type="match status" value="1"/>
</dbReference>
<dbReference type="Pfam" id="PF01168">
    <property type="entry name" value="Ala_racemase_N"/>
    <property type="match status" value="1"/>
</dbReference>
<reference evidence="6 7" key="1">
    <citation type="submission" date="2018-03" db="EMBL/GenBank/DDBJ databases">
        <title>Genomic Encyclopedia of Type Strains, Phase III (KMG-III): the genomes of soil and plant-associated and newly described type strains.</title>
        <authorList>
            <person name="Whitman W."/>
        </authorList>
    </citation>
    <scope>NUCLEOTIDE SEQUENCE [LARGE SCALE GENOMIC DNA]</scope>
    <source>
        <strain evidence="6 7">CGMCC 4.7125</strain>
    </source>
</reference>
<sequence>MDRRAELAESLESVRDRLRRACVAAGRSPDDVRLLAVTKTFPATDAALLADLGVADLAENRDQEAAQKVREVRRLRPGHAVRWHMVGRLQRNKARSVARWADEAQSVDSVRLAEALAKAVRSALDAGERKGALDVLVQVSLDADPGRGGCPLDAVPELADLIARKSDFLRLRGLMAVAPLGADPEPAFARLTRAAERLRRDHPEATEISAGMSGDLEQAVAHGSTCVRVGTALLGGRGLASP</sequence>
<dbReference type="SUPFAM" id="SSF51419">
    <property type="entry name" value="PLP-binding barrel"/>
    <property type="match status" value="1"/>
</dbReference>
<keyword evidence="1 2" id="KW-0663">Pyridoxal phosphate</keyword>
<dbReference type="PANTHER" id="PTHR10146:SF14">
    <property type="entry name" value="PYRIDOXAL PHOSPHATE HOMEOSTASIS PROTEIN"/>
    <property type="match status" value="1"/>
</dbReference>
<dbReference type="PANTHER" id="PTHR10146">
    <property type="entry name" value="PROLINE SYNTHETASE CO-TRANSCRIBED BACTERIAL HOMOLOG PROTEIN"/>
    <property type="match status" value="1"/>
</dbReference>
<evidence type="ECO:0000256" key="4">
    <source>
        <dbReference type="RuleBase" id="RU004514"/>
    </source>
</evidence>
<dbReference type="AlphaFoldDB" id="A0A2T0LS45"/>
<dbReference type="InterPro" id="IPR001608">
    <property type="entry name" value="Ala_racemase_N"/>
</dbReference>
<protein>
    <recommendedName>
        <fullName evidence="2">Pyridoxal phosphate homeostasis protein</fullName>
        <shortName evidence="2">PLP homeostasis protein</shortName>
    </recommendedName>
</protein>
<gene>
    <name evidence="6" type="ORF">B0I33_10768</name>
</gene>
<dbReference type="InterPro" id="IPR029066">
    <property type="entry name" value="PLP-binding_barrel"/>
</dbReference>
<feature type="domain" description="Alanine racemase N-terminal" evidence="5">
    <location>
        <begin position="13"/>
        <end position="237"/>
    </location>
</feature>
<dbReference type="InterPro" id="IPR011078">
    <property type="entry name" value="PyrdxlP_homeostasis"/>
</dbReference>
<evidence type="ECO:0000256" key="1">
    <source>
        <dbReference type="ARBA" id="ARBA00022898"/>
    </source>
</evidence>
<organism evidence="6 7">
    <name type="scientific">Prauserella shujinwangii</name>
    <dbReference type="NCBI Taxonomy" id="1453103"/>
    <lineage>
        <taxon>Bacteria</taxon>
        <taxon>Bacillati</taxon>
        <taxon>Actinomycetota</taxon>
        <taxon>Actinomycetes</taxon>
        <taxon>Pseudonocardiales</taxon>
        <taxon>Pseudonocardiaceae</taxon>
        <taxon>Prauserella</taxon>
    </lineage>
</organism>
<dbReference type="GO" id="GO:0030170">
    <property type="term" value="F:pyridoxal phosphate binding"/>
    <property type="evidence" value="ECO:0007669"/>
    <property type="project" value="UniProtKB-UniRule"/>
</dbReference>
<dbReference type="Proteomes" id="UP000238362">
    <property type="component" value="Unassembled WGS sequence"/>
</dbReference>
<evidence type="ECO:0000256" key="2">
    <source>
        <dbReference type="HAMAP-Rule" id="MF_02087"/>
    </source>
</evidence>
<feature type="modified residue" description="N6-(pyridoxal phosphate)lysine" evidence="2 3">
    <location>
        <position position="39"/>
    </location>
</feature>
<dbReference type="RefSeq" id="WP_106179905.1">
    <property type="nucleotide sequence ID" value="NZ_PVNH01000007.1"/>
</dbReference>
<evidence type="ECO:0000313" key="6">
    <source>
        <dbReference type="EMBL" id="PRX46491.1"/>
    </source>
</evidence>